<keyword evidence="3" id="KW-1185">Reference proteome</keyword>
<feature type="transmembrane region" description="Helical" evidence="1">
    <location>
        <begin position="85"/>
        <end position="103"/>
    </location>
</feature>
<accession>A0AAV5WK42</accession>
<keyword evidence="1" id="KW-0812">Transmembrane</keyword>
<dbReference type="SUPFAM" id="SSF103473">
    <property type="entry name" value="MFS general substrate transporter"/>
    <property type="match status" value="1"/>
</dbReference>
<proteinExistence type="predicted"/>
<feature type="non-terminal residue" evidence="2">
    <location>
        <position position="180"/>
    </location>
</feature>
<dbReference type="Proteomes" id="UP001432322">
    <property type="component" value="Unassembled WGS sequence"/>
</dbReference>
<reference evidence="2" key="1">
    <citation type="submission" date="2023-10" db="EMBL/GenBank/DDBJ databases">
        <title>Genome assembly of Pristionchus species.</title>
        <authorList>
            <person name="Yoshida K."/>
            <person name="Sommer R.J."/>
        </authorList>
    </citation>
    <scope>NUCLEOTIDE SEQUENCE</scope>
    <source>
        <strain evidence="2">RS5133</strain>
    </source>
</reference>
<dbReference type="EMBL" id="BTSY01000005">
    <property type="protein sequence ID" value="GMT30925.1"/>
    <property type="molecule type" value="Genomic_DNA"/>
</dbReference>
<dbReference type="Gene3D" id="1.20.1250.20">
    <property type="entry name" value="MFS general substrate transporter like domains"/>
    <property type="match status" value="1"/>
</dbReference>
<organism evidence="2 3">
    <name type="scientific">Pristionchus fissidentatus</name>
    <dbReference type="NCBI Taxonomy" id="1538716"/>
    <lineage>
        <taxon>Eukaryota</taxon>
        <taxon>Metazoa</taxon>
        <taxon>Ecdysozoa</taxon>
        <taxon>Nematoda</taxon>
        <taxon>Chromadorea</taxon>
        <taxon>Rhabditida</taxon>
        <taxon>Rhabditina</taxon>
        <taxon>Diplogasteromorpha</taxon>
        <taxon>Diplogasteroidea</taxon>
        <taxon>Neodiplogasteridae</taxon>
        <taxon>Pristionchus</taxon>
    </lineage>
</organism>
<gene>
    <name evidence="2" type="ORF">PFISCL1PPCAC_22222</name>
</gene>
<name>A0AAV5WK42_9BILA</name>
<evidence type="ECO:0000313" key="2">
    <source>
        <dbReference type="EMBL" id="GMT30925.1"/>
    </source>
</evidence>
<sequence>AKTHSGSQIQRNDKCAEWTLLFCLFGLFALSAYDNFSVGGLLPSLQQYFQTTDSAAAAIKTCNAVAHGIALAVMWLYGDFVPKRAVFFSSILIWIILSFASLLVKFNHFWIFVTLRALASLPEEVFRLMVSVIQSETFKGSMLAHSIMANIIGEKIAFKSYNLILVSQSFGQFFALSFSF</sequence>
<evidence type="ECO:0000256" key="1">
    <source>
        <dbReference type="SAM" id="Phobius"/>
    </source>
</evidence>
<feature type="non-terminal residue" evidence="2">
    <location>
        <position position="1"/>
    </location>
</feature>
<feature type="transmembrane region" description="Helical" evidence="1">
    <location>
        <begin position="56"/>
        <end position="78"/>
    </location>
</feature>
<evidence type="ECO:0008006" key="4">
    <source>
        <dbReference type="Google" id="ProtNLM"/>
    </source>
</evidence>
<feature type="transmembrane region" description="Helical" evidence="1">
    <location>
        <begin position="18"/>
        <end position="36"/>
    </location>
</feature>
<protein>
    <recommendedName>
        <fullName evidence="4">Major facilitator superfamily (MFS) profile domain-containing protein</fullName>
    </recommendedName>
</protein>
<keyword evidence="1" id="KW-1133">Transmembrane helix</keyword>
<dbReference type="AlphaFoldDB" id="A0AAV5WK42"/>
<keyword evidence="1" id="KW-0472">Membrane</keyword>
<comment type="caution">
    <text evidence="2">The sequence shown here is derived from an EMBL/GenBank/DDBJ whole genome shotgun (WGS) entry which is preliminary data.</text>
</comment>
<dbReference type="InterPro" id="IPR036259">
    <property type="entry name" value="MFS_trans_sf"/>
</dbReference>
<evidence type="ECO:0000313" key="3">
    <source>
        <dbReference type="Proteomes" id="UP001432322"/>
    </source>
</evidence>